<reference evidence="8 9" key="1">
    <citation type="submission" date="2020-09" db="EMBL/GenBank/DDBJ databases">
        <title>Paenibacillus sp. strain PR3 16S rRNA gene Genome sequencing and assembly.</title>
        <authorList>
            <person name="Kim J."/>
        </authorList>
    </citation>
    <scope>NUCLEOTIDE SEQUENCE [LARGE SCALE GENOMIC DNA]</scope>
    <source>
        <strain evidence="8 9">PR3</strain>
    </source>
</reference>
<keyword evidence="1" id="KW-1003">Cell membrane</keyword>
<protein>
    <submittedName>
        <fullName evidence="8">Extracellular solute-binding protein</fullName>
    </submittedName>
</protein>
<organism evidence="8 9">
    <name type="scientific">Paenibacillus terricola</name>
    <dbReference type="NCBI Taxonomy" id="2763503"/>
    <lineage>
        <taxon>Bacteria</taxon>
        <taxon>Bacillati</taxon>
        <taxon>Bacillota</taxon>
        <taxon>Bacilli</taxon>
        <taxon>Bacillales</taxon>
        <taxon>Paenibacillaceae</taxon>
        <taxon>Paenibacillus</taxon>
    </lineage>
</organism>
<dbReference type="Proteomes" id="UP000609346">
    <property type="component" value="Unassembled WGS sequence"/>
</dbReference>
<name>A0ABR8MQS2_9BACL</name>
<dbReference type="Pfam" id="PF01547">
    <property type="entry name" value="SBP_bac_1"/>
    <property type="match status" value="1"/>
</dbReference>
<keyword evidence="4" id="KW-0564">Palmitate</keyword>
<evidence type="ECO:0000256" key="1">
    <source>
        <dbReference type="ARBA" id="ARBA00022475"/>
    </source>
</evidence>
<proteinExistence type="predicted"/>
<comment type="caution">
    <text evidence="8">The sequence shown here is derived from an EMBL/GenBank/DDBJ whole genome shotgun (WGS) entry which is preliminary data.</text>
</comment>
<keyword evidence="3" id="KW-0472">Membrane</keyword>
<evidence type="ECO:0000256" key="2">
    <source>
        <dbReference type="ARBA" id="ARBA00022729"/>
    </source>
</evidence>
<dbReference type="InterPro" id="IPR006059">
    <property type="entry name" value="SBP"/>
</dbReference>
<dbReference type="PROSITE" id="PS51257">
    <property type="entry name" value="PROKAR_LIPOPROTEIN"/>
    <property type="match status" value="1"/>
</dbReference>
<evidence type="ECO:0000256" key="7">
    <source>
        <dbReference type="SAM" id="SignalP"/>
    </source>
</evidence>
<evidence type="ECO:0000313" key="9">
    <source>
        <dbReference type="Proteomes" id="UP000609346"/>
    </source>
</evidence>
<gene>
    <name evidence="8" type="ORF">H8B09_00295</name>
</gene>
<evidence type="ECO:0000256" key="4">
    <source>
        <dbReference type="ARBA" id="ARBA00023139"/>
    </source>
</evidence>
<feature type="chain" id="PRO_5046619373" evidence="7">
    <location>
        <begin position="20"/>
        <end position="441"/>
    </location>
</feature>
<dbReference type="RefSeq" id="WP_191201506.1">
    <property type="nucleotide sequence ID" value="NZ_JACXZA010000001.1"/>
</dbReference>
<dbReference type="SUPFAM" id="SSF53850">
    <property type="entry name" value="Periplasmic binding protein-like II"/>
    <property type="match status" value="1"/>
</dbReference>
<dbReference type="Gene3D" id="3.40.190.10">
    <property type="entry name" value="Periplasmic binding protein-like II"/>
    <property type="match status" value="2"/>
</dbReference>
<keyword evidence="9" id="KW-1185">Reference proteome</keyword>
<dbReference type="PANTHER" id="PTHR43649">
    <property type="entry name" value="ARABINOSE-BINDING PROTEIN-RELATED"/>
    <property type="match status" value="1"/>
</dbReference>
<feature type="signal peptide" evidence="7">
    <location>
        <begin position="1"/>
        <end position="19"/>
    </location>
</feature>
<feature type="compositionally biased region" description="Basic and acidic residues" evidence="6">
    <location>
        <begin position="23"/>
        <end position="40"/>
    </location>
</feature>
<accession>A0ABR8MQS2</accession>
<dbReference type="EMBL" id="JACXZA010000001">
    <property type="protein sequence ID" value="MBD3917175.1"/>
    <property type="molecule type" value="Genomic_DNA"/>
</dbReference>
<dbReference type="InterPro" id="IPR050490">
    <property type="entry name" value="Bact_solute-bd_prot1"/>
</dbReference>
<evidence type="ECO:0000256" key="3">
    <source>
        <dbReference type="ARBA" id="ARBA00023136"/>
    </source>
</evidence>
<evidence type="ECO:0000256" key="5">
    <source>
        <dbReference type="ARBA" id="ARBA00023288"/>
    </source>
</evidence>
<sequence>MKKSLSLLLVSAMSLTMLAGCGNDDKKDETKPADTGKESTEAATGTDAEVGKTDGAGDISGKVVFLTNRTDMVGKQYDDYKKRFEEKYPNVKIEFEAVLDYEKTEKIRIATGEYPDVVLIGPGIPNSDFPKYFAPLDDIQFSGDISFKDLKAYEGKMYGVSSGGSTVGVVYNKKAFEKAGITAVPKTLDEFYADAQKLKDAGITPLASNFRDKWPLDAWIYDVPTMIGGVSDHQNKRADSDTPYTMDGVYGQSWSILRTLNEKGFLEKDINSTNWENSKKDVAQGKFGMYLLGNWVINQVIENGAASEDIGFFPFPTDNSGTLKAPLNPDWFYGVNKNGNVAAAKAFVKWMIEESGFDDFAGLIPTLKDKKSSLAQLAEFNGYNPQYIEAGPPNDVATSIQNVAQIDQGKVVQEFVLAKDPQSILDKYNKLWEKAKKSVVK</sequence>
<evidence type="ECO:0000256" key="6">
    <source>
        <dbReference type="SAM" id="MobiDB-lite"/>
    </source>
</evidence>
<dbReference type="PANTHER" id="PTHR43649:SF33">
    <property type="entry name" value="POLYGALACTURONAN_RHAMNOGALACTURONAN-BINDING PROTEIN YTCQ"/>
    <property type="match status" value="1"/>
</dbReference>
<keyword evidence="5" id="KW-0449">Lipoprotein</keyword>
<feature type="region of interest" description="Disordered" evidence="6">
    <location>
        <begin position="21"/>
        <end position="53"/>
    </location>
</feature>
<keyword evidence="2 7" id="KW-0732">Signal</keyword>
<evidence type="ECO:0000313" key="8">
    <source>
        <dbReference type="EMBL" id="MBD3917175.1"/>
    </source>
</evidence>